<dbReference type="AlphaFoldDB" id="A0A8J4WXF9"/>
<name>A0A8J4WXF9_9TREM</name>
<protein>
    <submittedName>
        <fullName evidence="2">Uncharacterized protein</fullName>
    </submittedName>
</protein>
<evidence type="ECO:0000313" key="3">
    <source>
        <dbReference type="Proteomes" id="UP000748531"/>
    </source>
</evidence>
<evidence type="ECO:0000313" key="2">
    <source>
        <dbReference type="EMBL" id="KAF5399622.1"/>
    </source>
</evidence>
<reference evidence="2" key="1">
    <citation type="submission" date="2019-05" db="EMBL/GenBank/DDBJ databases">
        <title>Annotation for the trematode Paragonimus heterotremus.</title>
        <authorList>
            <person name="Choi Y.-J."/>
        </authorList>
    </citation>
    <scope>NUCLEOTIDE SEQUENCE</scope>
    <source>
        <strain evidence="2">LC</strain>
    </source>
</reference>
<sequence length="376" mass="41214">MVVDGNAATRRLTDCPYEMQSSQESLHTQPTFVRAQSEPVVQMWSGQETDCATKVNASACDYGTINNQEGIDNQSMSSRSPVSVHSSANSVARQNDACNKGSGCIVGIPENDASGLSWLEDRTSQAVNGSQVLLHSCSDSTVSCSFLGEPNYILPTGKLDKDYSQNLVGLHLGGAPFDITENIFLSPRPAPEQAFKLPIPIQSPYATKQHNSVGSLASYVTSSSVDDVFTDELKEDSNTDSQQTYTSITLADYLENLNNRTPCKETTPGEPQPIKPLPQLVSLRRITGLSKQMPKTHSPNPNNSLDELALTLKHSTSSESTGDSDPNLPKNNLCSVEYLIKRRAFLQTRLVERYMELINLMNEEMVSDISWQNCCH</sequence>
<gene>
    <name evidence="2" type="ORF">PHET_07171</name>
</gene>
<feature type="region of interest" description="Disordered" evidence="1">
    <location>
        <begin position="259"/>
        <end position="278"/>
    </location>
</feature>
<accession>A0A8J4WXF9</accession>
<organism evidence="2 3">
    <name type="scientific">Paragonimus heterotremus</name>
    <dbReference type="NCBI Taxonomy" id="100268"/>
    <lineage>
        <taxon>Eukaryota</taxon>
        <taxon>Metazoa</taxon>
        <taxon>Spiralia</taxon>
        <taxon>Lophotrochozoa</taxon>
        <taxon>Platyhelminthes</taxon>
        <taxon>Trematoda</taxon>
        <taxon>Digenea</taxon>
        <taxon>Plagiorchiida</taxon>
        <taxon>Troglotremata</taxon>
        <taxon>Troglotrematidae</taxon>
        <taxon>Paragonimus</taxon>
    </lineage>
</organism>
<keyword evidence="3" id="KW-1185">Reference proteome</keyword>
<dbReference type="Proteomes" id="UP000748531">
    <property type="component" value="Unassembled WGS sequence"/>
</dbReference>
<dbReference type="OrthoDB" id="6257250at2759"/>
<comment type="caution">
    <text evidence="2">The sequence shown here is derived from an EMBL/GenBank/DDBJ whole genome shotgun (WGS) entry which is preliminary data.</text>
</comment>
<dbReference type="EMBL" id="LUCH01003875">
    <property type="protein sequence ID" value="KAF5399622.1"/>
    <property type="molecule type" value="Genomic_DNA"/>
</dbReference>
<evidence type="ECO:0000256" key="1">
    <source>
        <dbReference type="SAM" id="MobiDB-lite"/>
    </source>
</evidence>
<proteinExistence type="predicted"/>